<dbReference type="RefSeq" id="XP_014567616.1">
    <property type="nucleotide sequence ID" value="XM_014712130.1"/>
</dbReference>
<dbReference type="HOGENOM" id="CLU_1635810_0_0_1"/>
<dbReference type="InParanoid" id="G7E6V9"/>
<reference evidence="2 3" key="1">
    <citation type="journal article" date="2011" name="J. Gen. Appl. Microbiol.">
        <title>Draft genome sequencing of the enigmatic basidiomycete Mixia osmundae.</title>
        <authorList>
            <person name="Nishida H."/>
            <person name="Nagatsuka Y."/>
            <person name="Sugiyama J."/>
        </authorList>
    </citation>
    <scope>NUCLEOTIDE SEQUENCE [LARGE SCALE GENOMIC DNA]</scope>
    <source>
        <strain evidence="3">CBS 9802 / IAM 14324 / JCM 22182 / KY 12970</strain>
    </source>
</reference>
<sequence>MFKSLAFAVAALAVVSSASADGPARLDDAHTLSKRMLDGQHAFSMTIPLATGVYSLSFAATVAKDAVTKVIHVGNLGHCNAEALGGNVVGGGKDEYSSVHIHTAAQPGTTYPVIDLTISIYIGTAGIRYNIASYTLDGKPMTTTEHIGYSMAVDGFPMTWTDPVAP</sequence>
<comment type="caution">
    <text evidence="2">The sequence shown here is derived from an EMBL/GenBank/DDBJ whole genome shotgun (WGS) entry which is preliminary data.</text>
</comment>
<dbReference type="EMBL" id="BABT02000153">
    <property type="protein sequence ID" value="GAA98569.1"/>
    <property type="molecule type" value="Genomic_DNA"/>
</dbReference>
<name>G7E6V9_MIXOS</name>
<protein>
    <submittedName>
        <fullName evidence="2">Uncharacterized protein</fullName>
    </submittedName>
</protein>
<evidence type="ECO:0000256" key="1">
    <source>
        <dbReference type="SAM" id="SignalP"/>
    </source>
</evidence>
<keyword evidence="1" id="KW-0732">Signal</keyword>
<gene>
    <name evidence="2" type="primary">Mo05256</name>
    <name evidence="2" type="ORF">E5Q_05256</name>
</gene>
<evidence type="ECO:0000313" key="2">
    <source>
        <dbReference type="EMBL" id="GAA98569.1"/>
    </source>
</evidence>
<dbReference type="Proteomes" id="UP000009131">
    <property type="component" value="Unassembled WGS sequence"/>
</dbReference>
<evidence type="ECO:0000313" key="3">
    <source>
        <dbReference type="Proteomes" id="UP000009131"/>
    </source>
</evidence>
<proteinExistence type="predicted"/>
<feature type="chain" id="PRO_5009955856" evidence="1">
    <location>
        <begin position="21"/>
        <end position="166"/>
    </location>
</feature>
<dbReference type="AlphaFoldDB" id="G7E6V9"/>
<reference evidence="2 3" key="2">
    <citation type="journal article" date="2012" name="Open Biol.">
        <title>Characteristics of nucleosomes and linker DNA regions on the genome of the basidiomycete Mixia osmundae revealed by mono- and dinucleosome mapping.</title>
        <authorList>
            <person name="Nishida H."/>
            <person name="Kondo S."/>
            <person name="Matsumoto T."/>
            <person name="Suzuki Y."/>
            <person name="Yoshikawa H."/>
            <person name="Taylor T.D."/>
            <person name="Sugiyama J."/>
        </authorList>
    </citation>
    <scope>NUCLEOTIDE SEQUENCE [LARGE SCALE GENOMIC DNA]</scope>
    <source>
        <strain evidence="3">CBS 9802 / IAM 14324 / JCM 22182 / KY 12970</strain>
    </source>
</reference>
<keyword evidence="3" id="KW-1185">Reference proteome</keyword>
<feature type="signal peptide" evidence="1">
    <location>
        <begin position="1"/>
        <end position="20"/>
    </location>
</feature>
<accession>G7E6V9</accession>
<organism evidence="2 3">
    <name type="scientific">Mixia osmundae (strain CBS 9802 / IAM 14324 / JCM 22182 / KY 12970)</name>
    <dbReference type="NCBI Taxonomy" id="764103"/>
    <lineage>
        <taxon>Eukaryota</taxon>
        <taxon>Fungi</taxon>
        <taxon>Dikarya</taxon>
        <taxon>Basidiomycota</taxon>
        <taxon>Pucciniomycotina</taxon>
        <taxon>Mixiomycetes</taxon>
        <taxon>Mixiales</taxon>
        <taxon>Mixiaceae</taxon>
        <taxon>Mixia</taxon>
    </lineage>
</organism>